<keyword evidence="2" id="KW-0812">Transmembrane</keyword>
<gene>
    <name evidence="4" type="primary">ptsS</name>
    <name evidence="4" type="ORF">CXP39_01140</name>
</gene>
<evidence type="ECO:0000313" key="5">
    <source>
        <dbReference type="Proteomes" id="UP000233419"/>
    </source>
</evidence>
<evidence type="ECO:0000256" key="1">
    <source>
        <dbReference type="ARBA" id="ARBA00022729"/>
    </source>
</evidence>
<dbReference type="PANTHER" id="PTHR30570:SF1">
    <property type="entry name" value="PHOSPHATE-BINDING PROTEIN PSTS"/>
    <property type="match status" value="1"/>
</dbReference>
<reference evidence="4 5" key="1">
    <citation type="submission" date="2017-12" db="EMBL/GenBank/DDBJ databases">
        <title>Mesoplasma syrphidae YJS, Complete Genome.</title>
        <authorList>
            <person name="Knight T.F."/>
            <person name="Citino T."/>
            <person name="Rubinstein R."/>
            <person name="Neuschaefer Z."/>
        </authorList>
    </citation>
    <scope>NUCLEOTIDE SEQUENCE [LARGE SCALE GENOMIC DNA]</scope>
    <source>
        <strain evidence="4 5">YJS</strain>
    </source>
</reference>
<evidence type="ECO:0000313" key="4">
    <source>
        <dbReference type="EMBL" id="AUF83410.1"/>
    </source>
</evidence>
<proteinExistence type="predicted"/>
<keyword evidence="2" id="KW-0472">Membrane</keyword>
<organism evidence="4 5">
    <name type="scientific">Mesoplasma syrphidae</name>
    <dbReference type="NCBI Taxonomy" id="225999"/>
    <lineage>
        <taxon>Bacteria</taxon>
        <taxon>Bacillati</taxon>
        <taxon>Mycoplasmatota</taxon>
        <taxon>Mollicutes</taxon>
        <taxon>Entomoplasmatales</taxon>
        <taxon>Entomoplasmataceae</taxon>
        <taxon>Mesoplasma</taxon>
    </lineage>
</organism>
<dbReference type="SUPFAM" id="SSF53850">
    <property type="entry name" value="Periplasmic binding protein-like II"/>
    <property type="match status" value="1"/>
</dbReference>
<keyword evidence="5" id="KW-1185">Reference proteome</keyword>
<dbReference type="Gene3D" id="3.40.190.10">
    <property type="entry name" value="Periplasmic binding protein-like II"/>
    <property type="match status" value="3"/>
</dbReference>
<dbReference type="AlphaFoldDB" id="A0A2K9BUM1"/>
<dbReference type="PANTHER" id="PTHR30570">
    <property type="entry name" value="PERIPLASMIC PHOSPHATE BINDING COMPONENT OF PHOSPHATE ABC TRANSPORTER"/>
    <property type="match status" value="1"/>
</dbReference>
<dbReference type="Proteomes" id="UP000233419">
    <property type="component" value="Chromosome"/>
</dbReference>
<protein>
    <submittedName>
        <fullName evidence="4">Phosphate ABC transporter substrate-binding protein</fullName>
    </submittedName>
</protein>
<name>A0A2K9BUM1_9MOLU</name>
<dbReference type="InterPro" id="IPR050811">
    <property type="entry name" value="Phosphate_ABC_transporter"/>
</dbReference>
<keyword evidence="1" id="KW-0732">Signal</keyword>
<dbReference type="KEGG" id="msyr:CXP39_01140"/>
<accession>A0A2K9BUM1</accession>
<keyword evidence="2" id="KW-1133">Transmembrane helix</keyword>
<dbReference type="InterPro" id="IPR030980">
    <property type="entry name" value="PtsS_plasma"/>
</dbReference>
<sequence>MSKKIFLVIVAFLGTIIGLWVWTFVAPSNSISIGGSASVDPLMQRLTNQYKKNNKTKFSYSSTGSGSGITNVKNGVYKAGFISKAVPSSDKTFEDYNLINDNSSFFLNNEEKDKSQEGYYNYLVNKREKIENDKENMHYVTFAHDSIVFIYNIKDLNFEPFVGHLKFVIDSVQTFEDKQSEVLPKLDSQAIEILKRIYENDSPNTLWTWQDLAYWLAENEKESETKEDLMAKAKKVSSKKIIPYTTTPGSGTRSSFQTITNNQVTPGAASHAYNSNGAIFSQINYSAGSFGYLSMNYAINTRDHQKFSNLKTAIIAKDGEEYNIADTNQNNWERYPLYRPFIGLFKSSYTEAELKIIANFMYWMSNSKDVEDIYEHEYLIKVLKSQPIEQNENVLLNEKK</sequence>
<dbReference type="Pfam" id="PF12849">
    <property type="entry name" value="PBP_like_2"/>
    <property type="match status" value="1"/>
</dbReference>
<evidence type="ECO:0000259" key="3">
    <source>
        <dbReference type="Pfam" id="PF12849"/>
    </source>
</evidence>
<dbReference type="InterPro" id="IPR024370">
    <property type="entry name" value="PBP_domain"/>
</dbReference>
<dbReference type="OrthoDB" id="396902at2"/>
<feature type="domain" description="PBP" evidence="3">
    <location>
        <begin position="29"/>
        <end position="364"/>
    </location>
</feature>
<dbReference type="RefSeq" id="WP_027048512.1">
    <property type="nucleotide sequence ID" value="NZ_CP025257.1"/>
</dbReference>
<evidence type="ECO:0000256" key="2">
    <source>
        <dbReference type="SAM" id="Phobius"/>
    </source>
</evidence>
<feature type="transmembrane region" description="Helical" evidence="2">
    <location>
        <begin position="5"/>
        <end position="25"/>
    </location>
</feature>
<dbReference type="EMBL" id="CP025257">
    <property type="protein sequence ID" value="AUF83410.1"/>
    <property type="molecule type" value="Genomic_DNA"/>
</dbReference>
<dbReference type="NCBIfam" id="TIGR04505">
    <property type="entry name" value="PtsS_plasma"/>
    <property type="match status" value="1"/>
</dbReference>